<accession>A0A8T3C830</accession>
<reference evidence="1" key="1">
    <citation type="journal article" date="2022" name="Front. Genet.">
        <title>Chromosome-Scale Assembly of the Dendrobium nobile Genome Provides Insights Into the Molecular Mechanism of the Biosynthesis of the Medicinal Active Ingredient of Dendrobium.</title>
        <authorList>
            <person name="Xu Q."/>
            <person name="Niu S.-C."/>
            <person name="Li K.-L."/>
            <person name="Zheng P.-J."/>
            <person name="Zhang X.-J."/>
            <person name="Jia Y."/>
            <person name="Liu Y."/>
            <person name="Niu Y.-X."/>
            <person name="Yu L.-H."/>
            <person name="Chen D.-F."/>
            <person name="Zhang G.-Q."/>
        </authorList>
    </citation>
    <scope>NUCLEOTIDE SEQUENCE</scope>
    <source>
        <tissue evidence="1">Leaf</tissue>
    </source>
</reference>
<keyword evidence="2" id="KW-1185">Reference proteome</keyword>
<evidence type="ECO:0000313" key="2">
    <source>
        <dbReference type="Proteomes" id="UP000829196"/>
    </source>
</evidence>
<evidence type="ECO:0000313" key="1">
    <source>
        <dbReference type="EMBL" id="KAI0527470.1"/>
    </source>
</evidence>
<organism evidence="1 2">
    <name type="scientific">Dendrobium nobile</name>
    <name type="common">Orchid</name>
    <dbReference type="NCBI Taxonomy" id="94219"/>
    <lineage>
        <taxon>Eukaryota</taxon>
        <taxon>Viridiplantae</taxon>
        <taxon>Streptophyta</taxon>
        <taxon>Embryophyta</taxon>
        <taxon>Tracheophyta</taxon>
        <taxon>Spermatophyta</taxon>
        <taxon>Magnoliopsida</taxon>
        <taxon>Liliopsida</taxon>
        <taxon>Asparagales</taxon>
        <taxon>Orchidaceae</taxon>
        <taxon>Epidendroideae</taxon>
        <taxon>Malaxideae</taxon>
        <taxon>Dendrobiinae</taxon>
        <taxon>Dendrobium</taxon>
    </lineage>
</organism>
<dbReference type="EMBL" id="JAGYWB010000003">
    <property type="protein sequence ID" value="KAI0527470.1"/>
    <property type="molecule type" value="Genomic_DNA"/>
</dbReference>
<comment type="caution">
    <text evidence="1">The sequence shown here is derived from an EMBL/GenBank/DDBJ whole genome shotgun (WGS) entry which is preliminary data.</text>
</comment>
<dbReference type="Proteomes" id="UP000829196">
    <property type="component" value="Unassembled WGS sequence"/>
</dbReference>
<sequence length="247" mass="28079">MAGKKVEVLEGEFGQLKTDLEGKFLEISTNNDRLEGRFAAMEEMMKKLLEMKTNPTASEARETVGDHGVGGNPNPLQGRRNLAVEILEGDDDMPPLEPLSREDMSLGNERRGADFQRRGADFQRQGVDFEGQRGEYEGSADFGERREEYQRRGAEFQRRGADFERGRGDYDDGLGYQRRREDRDTWGAPHLRGMGGYGDYRGNGRDPKVRKLKMPIFEGEDGHGWIYKVERYFVVNGLTDDEKLTAA</sequence>
<protein>
    <submittedName>
        <fullName evidence="1">Uncharacterized protein</fullName>
    </submittedName>
</protein>
<dbReference type="OrthoDB" id="1751726at2759"/>
<gene>
    <name evidence="1" type="ORF">KFK09_003071</name>
</gene>
<dbReference type="SMR" id="A0A8T3C830"/>
<dbReference type="AlphaFoldDB" id="A0A8T3C830"/>
<proteinExistence type="predicted"/>
<name>A0A8T3C830_DENNO</name>